<evidence type="ECO:0000259" key="4">
    <source>
        <dbReference type="Pfam" id="PF16884"/>
    </source>
</evidence>
<dbReference type="Proteomes" id="UP001180020">
    <property type="component" value="Unassembled WGS sequence"/>
</dbReference>
<evidence type="ECO:0000259" key="3">
    <source>
        <dbReference type="Pfam" id="PF00107"/>
    </source>
</evidence>
<evidence type="ECO:0000313" key="6">
    <source>
        <dbReference type="Proteomes" id="UP001180020"/>
    </source>
</evidence>
<evidence type="ECO:0000256" key="1">
    <source>
        <dbReference type="ARBA" id="ARBA00011738"/>
    </source>
</evidence>
<reference evidence="5" key="2">
    <citation type="submission" date="2023-06" db="EMBL/GenBank/DDBJ databases">
        <authorList>
            <person name="Ma L."/>
            <person name="Liu K.-W."/>
            <person name="Li Z."/>
            <person name="Hsiao Y.-Y."/>
            <person name="Qi Y."/>
            <person name="Fu T."/>
            <person name="Tang G."/>
            <person name="Zhang D."/>
            <person name="Sun W.-H."/>
            <person name="Liu D.-K."/>
            <person name="Li Y."/>
            <person name="Chen G.-Z."/>
            <person name="Liu X.-D."/>
            <person name="Liao X.-Y."/>
            <person name="Jiang Y.-T."/>
            <person name="Yu X."/>
            <person name="Hao Y."/>
            <person name="Huang J."/>
            <person name="Zhao X.-W."/>
            <person name="Ke S."/>
            <person name="Chen Y.-Y."/>
            <person name="Wu W.-L."/>
            <person name="Hsu J.-L."/>
            <person name="Lin Y.-F."/>
            <person name="Huang M.-D."/>
            <person name="Li C.-Y."/>
            <person name="Huang L."/>
            <person name="Wang Z.-W."/>
            <person name="Zhao X."/>
            <person name="Zhong W.-Y."/>
            <person name="Peng D.-H."/>
            <person name="Ahmad S."/>
            <person name="Lan S."/>
            <person name="Zhang J.-S."/>
            <person name="Tsai W.-C."/>
            <person name="Van De Peer Y."/>
            <person name="Liu Z.-J."/>
        </authorList>
    </citation>
    <scope>NUCLEOTIDE SEQUENCE</scope>
    <source>
        <strain evidence="5">CP</strain>
        <tissue evidence="5">Leaves</tissue>
    </source>
</reference>
<dbReference type="InterPro" id="IPR045010">
    <property type="entry name" value="MDR_fam"/>
</dbReference>
<dbReference type="InterPro" id="IPR041694">
    <property type="entry name" value="ADH_N_2"/>
</dbReference>
<evidence type="ECO:0000256" key="2">
    <source>
        <dbReference type="ARBA" id="ARBA00023002"/>
    </source>
</evidence>
<feature type="domain" description="Alcohol dehydrogenase-like C-terminal" evidence="3">
    <location>
        <begin position="159"/>
        <end position="278"/>
    </location>
</feature>
<dbReference type="EMBL" id="JAUJYO010000010">
    <property type="protein sequence ID" value="KAK1306912.1"/>
    <property type="molecule type" value="Genomic_DNA"/>
</dbReference>
<reference evidence="5" key="1">
    <citation type="journal article" date="2023" name="Nat. Commun.">
        <title>Diploid and tetraploid genomes of Acorus and the evolution of monocots.</title>
        <authorList>
            <person name="Ma L."/>
            <person name="Liu K.W."/>
            <person name="Li Z."/>
            <person name="Hsiao Y.Y."/>
            <person name="Qi Y."/>
            <person name="Fu T."/>
            <person name="Tang G.D."/>
            <person name="Zhang D."/>
            <person name="Sun W.H."/>
            <person name="Liu D.K."/>
            <person name="Li Y."/>
            <person name="Chen G.Z."/>
            <person name="Liu X.D."/>
            <person name="Liao X.Y."/>
            <person name="Jiang Y.T."/>
            <person name="Yu X."/>
            <person name="Hao Y."/>
            <person name="Huang J."/>
            <person name="Zhao X.W."/>
            <person name="Ke S."/>
            <person name="Chen Y.Y."/>
            <person name="Wu W.L."/>
            <person name="Hsu J.L."/>
            <person name="Lin Y.F."/>
            <person name="Huang M.D."/>
            <person name="Li C.Y."/>
            <person name="Huang L."/>
            <person name="Wang Z.W."/>
            <person name="Zhao X."/>
            <person name="Zhong W.Y."/>
            <person name="Peng D.H."/>
            <person name="Ahmad S."/>
            <person name="Lan S."/>
            <person name="Zhang J.S."/>
            <person name="Tsai W.C."/>
            <person name="Van de Peer Y."/>
            <person name="Liu Z.J."/>
        </authorList>
    </citation>
    <scope>NUCLEOTIDE SEQUENCE</scope>
    <source>
        <strain evidence="5">CP</strain>
    </source>
</reference>
<dbReference type="Gene3D" id="3.40.50.720">
    <property type="entry name" value="NAD(P)-binding Rossmann-like Domain"/>
    <property type="match status" value="2"/>
</dbReference>
<protein>
    <submittedName>
        <fullName evidence="5">NADP-dependent alkenal double bond reductase P2</fullName>
    </submittedName>
</protein>
<dbReference type="Pfam" id="PF00107">
    <property type="entry name" value="ADH_zinc_N"/>
    <property type="match status" value="1"/>
</dbReference>
<dbReference type="InterPro" id="IPR013149">
    <property type="entry name" value="ADH-like_C"/>
</dbReference>
<comment type="subunit">
    <text evidence="1">Homodimer.</text>
</comment>
<organism evidence="5 6">
    <name type="scientific">Acorus calamus</name>
    <name type="common">Sweet flag</name>
    <dbReference type="NCBI Taxonomy" id="4465"/>
    <lineage>
        <taxon>Eukaryota</taxon>
        <taxon>Viridiplantae</taxon>
        <taxon>Streptophyta</taxon>
        <taxon>Embryophyta</taxon>
        <taxon>Tracheophyta</taxon>
        <taxon>Spermatophyta</taxon>
        <taxon>Magnoliopsida</taxon>
        <taxon>Liliopsida</taxon>
        <taxon>Acoraceae</taxon>
        <taxon>Acorus</taxon>
    </lineage>
</organism>
<dbReference type="SUPFAM" id="SSF51735">
    <property type="entry name" value="NAD(P)-binding Rossmann-fold domains"/>
    <property type="match status" value="1"/>
</dbReference>
<accession>A0AAV9E0C9</accession>
<sequence length="379" mass="41914">MEVSNHYVTIKHDINGSPAESDFELRTATLALAVLGGSKDVIVKNLYVSIDPYQLNRMKSDSSSRIVSNSSTRIVPGQAINAHGVGRVVASDNPEFEIDDFVVGLLGWEEYSVVKGGDTLSKISSTEFPLSLYAGIFGTSGLTAYVGFFNVCKPKKGEKVFVSAASGSVDMLKDQLGFDNAFNYKEETDLKSTLKRSGYFPDGIDIYFDNVGGEMLEAAVANMNAFGRVALCGVISEYTDKGRKAAPDMLDVVYKRISINGFLLVDYLHMFGEFMSIISEHLRHKRMHALEDVSQGIESVPSAFVGLFRGLNVGKKLVELDKHRVMLEMTMWTRSSCNTRPSLDINLMHYVKSIPTAVGDRVRSKTRWTRVLDLTRSLL</sequence>
<dbReference type="SUPFAM" id="SSF50129">
    <property type="entry name" value="GroES-like"/>
    <property type="match status" value="1"/>
</dbReference>
<dbReference type="Gene3D" id="3.90.180.10">
    <property type="entry name" value="Medium-chain alcohol dehydrogenases, catalytic domain"/>
    <property type="match status" value="2"/>
</dbReference>
<dbReference type="InterPro" id="IPR036291">
    <property type="entry name" value="NAD(P)-bd_dom_sf"/>
</dbReference>
<dbReference type="Pfam" id="PF16884">
    <property type="entry name" value="ADH_N_2"/>
    <property type="match status" value="1"/>
</dbReference>
<proteinExistence type="predicted"/>
<dbReference type="PANTHER" id="PTHR43205">
    <property type="entry name" value="PROSTAGLANDIN REDUCTASE"/>
    <property type="match status" value="1"/>
</dbReference>
<gene>
    <name evidence="5" type="primary">P2</name>
    <name evidence="5" type="ORF">QJS10_CPA10g00347</name>
</gene>
<keyword evidence="2" id="KW-0560">Oxidoreductase</keyword>
<name>A0AAV9E0C9_ACOCL</name>
<keyword evidence="6" id="KW-1185">Reference proteome</keyword>
<dbReference type="AlphaFoldDB" id="A0AAV9E0C9"/>
<comment type="caution">
    <text evidence="5">The sequence shown here is derived from an EMBL/GenBank/DDBJ whole genome shotgun (WGS) entry which is preliminary data.</text>
</comment>
<dbReference type="PANTHER" id="PTHR43205:SF12">
    <property type="entry name" value="OS06G0602900 PROTEIN"/>
    <property type="match status" value="1"/>
</dbReference>
<evidence type="ECO:0000313" key="5">
    <source>
        <dbReference type="EMBL" id="KAK1306912.1"/>
    </source>
</evidence>
<dbReference type="InterPro" id="IPR011032">
    <property type="entry name" value="GroES-like_sf"/>
</dbReference>
<dbReference type="GO" id="GO:0016628">
    <property type="term" value="F:oxidoreductase activity, acting on the CH-CH group of donors, NAD or NADP as acceptor"/>
    <property type="evidence" value="ECO:0007669"/>
    <property type="project" value="InterPro"/>
</dbReference>
<feature type="domain" description="Oxidoreductase N-terminal" evidence="4">
    <location>
        <begin position="8"/>
        <end position="118"/>
    </location>
</feature>